<dbReference type="EMBL" id="JALNMH010000014">
    <property type="protein sequence ID" value="MCK7595183.1"/>
    <property type="molecule type" value="Genomic_DNA"/>
</dbReference>
<evidence type="ECO:0000313" key="13">
    <source>
        <dbReference type="EMBL" id="MCK7595183.1"/>
    </source>
</evidence>
<dbReference type="EC" id="2.7.7.18" evidence="11"/>
<evidence type="ECO:0000256" key="1">
    <source>
        <dbReference type="ARBA" id="ARBA00002324"/>
    </source>
</evidence>
<sequence length="211" mass="22521">MLLFGGTFDPVHPAHLAMAREALALCRADSLILLPAGDPPHREAPGASAEHRLRMLALACAGDPRLRIDPRELRRPGPSYSLLTAREYRDECGEDTPVLLVLGADAAAGLGSWHGARELPGLVHLLVLARPGARFDPLLPERLGWQSAQDVASLLGCAAGRFLQHTGPLMEHSATAVRGALREGGTDEVGLLDPAVLAYIREHGLYRSGSD</sequence>
<evidence type="ECO:0000256" key="4">
    <source>
        <dbReference type="ARBA" id="ARBA00022642"/>
    </source>
</evidence>
<comment type="catalytic activity">
    <reaction evidence="10 11">
        <text>nicotinate beta-D-ribonucleotide + ATP + H(+) = deamido-NAD(+) + diphosphate</text>
        <dbReference type="Rhea" id="RHEA:22860"/>
        <dbReference type="ChEBI" id="CHEBI:15378"/>
        <dbReference type="ChEBI" id="CHEBI:30616"/>
        <dbReference type="ChEBI" id="CHEBI:33019"/>
        <dbReference type="ChEBI" id="CHEBI:57502"/>
        <dbReference type="ChEBI" id="CHEBI:58437"/>
        <dbReference type="EC" id="2.7.7.18"/>
    </reaction>
</comment>
<keyword evidence="7 11" id="KW-0547">Nucleotide-binding</keyword>
<comment type="caution">
    <text evidence="13">The sequence shown here is derived from an EMBL/GenBank/DDBJ whole genome shotgun (WGS) entry which is preliminary data.</text>
</comment>
<keyword evidence="9 11" id="KW-0520">NAD</keyword>
<evidence type="ECO:0000256" key="9">
    <source>
        <dbReference type="ARBA" id="ARBA00023027"/>
    </source>
</evidence>
<dbReference type="SUPFAM" id="SSF52374">
    <property type="entry name" value="Nucleotidylyl transferase"/>
    <property type="match status" value="1"/>
</dbReference>
<evidence type="ECO:0000256" key="8">
    <source>
        <dbReference type="ARBA" id="ARBA00022840"/>
    </source>
</evidence>
<gene>
    <name evidence="11 13" type="primary">nadD</name>
    <name evidence="13" type="ORF">M0G41_16090</name>
</gene>
<name>A0ABT0GL72_9GAMM</name>
<dbReference type="GO" id="GO:0004515">
    <property type="term" value="F:nicotinate-nucleotide adenylyltransferase activity"/>
    <property type="evidence" value="ECO:0007669"/>
    <property type="project" value="UniProtKB-EC"/>
</dbReference>
<evidence type="ECO:0000256" key="7">
    <source>
        <dbReference type="ARBA" id="ARBA00022741"/>
    </source>
</evidence>
<comment type="function">
    <text evidence="1 11">Catalyzes the reversible adenylation of nicotinate mononucleotide (NaMN) to nicotinic acid adenine dinucleotide (NaAD).</text>
</comment>
<comment type="pathway">
    <text evidence="2 11">Cofactor biosynthesis; NAD(+) biosynthesis; deamido-NAD(+) from nicotinate D-ribonucleotide: step 1/1.</text>
</comment>
<keyword evidence="4 11" id="KW-0662">Pyridine nucleotide biosynthesis</keyword>
<keyword evidence="5 11" id="KW-0808">Transferase</keyword>
<dbReference type="InterPro" id="IPR005248">
    <property type="entry name" value="NadD/NMNAT"/>
</dbReference>
<dbReference type="InterPro" id="IPR004821">
    <property type="entry name" value="Cyt_trans-like"/>
</dbReference>
<dbReference type="HAMAP" id="MF_00244">
    <property type="entry name" value="NaMN_adenylyltr"/>
    <property type="match status" value="1"/>
</dbReference>
<evidence type="ECO:0000256" key="5">
    <source>
        <dbReference type="ARBA" id="ARBA00022679"/>
    </source>
</evidence>
<dbReference type="NCBIfam" id="TIGR00482">
    <property type="entry name" value="nicotinate (nicotinamide) nucleotide adenylyltransferase"/>
    <property type="match status" value="1"/>
</dbReference>
<feature type="domain" description="Cytidyltransferase-like" evidence="12">
    <location>
        <begin position="3"/>
        <end position="178"/>
    </location>
</feature>
<dbReference type="PANTHER" id="PTHR39321:SF3">
    <property type="entry name" value="PHOSPHOPANTETHEINE ADENYLYLTRANSFERASE"/>
    <property type="match status" value="1"/>
</dbReference>
<protein>
    <recommendedName>
        <fullName evidence="11">Probable nicotinate-nucleotide adenylyltransferase</fullName>
        <ecNumber evidence="11">2.7.7.18</ecNumber>
    </recommendedName>
    <alternativeName>
        <fullName evidence="11">Deamido-NAD(+) diphosphorylase</fullName>
    </alternativeName>
    <alternativeName>
        <fullName evidence="11">Deamido-NAD(+) pyrophosphorylase</fullName>
    </alternativeName>
    <alternativeName>
        <fullName evidence="11">Nicotinate mononucleotide adenylyltransferase</fullName>
        <shortName evidence="11">NaMN adenylyltransferase</shortName>
    </alternativeName>
</protein>
<accession>A0ABT0GL72</accession>
<dbReference type="RefSeq" id="WP_248210964.1">
    <property type="nucleotide sequence ID" value="NZ_JALNMH010000014.1"/>
</dbReference>
<evidence type="ECO:0000313" key="14">
    <source>
        <dbReference type="Proteomes" id="UP001431449"/>
    </source>
</evidence>
<evidence type="ECO:0000256" key="11">
    <source>
        <dbReference type="HAMAP-Rule" id="MF_00244"/>
    </source>
</evidence>
<dbReference type="PANTHER" id="PTHR39321">
    <property type="entry name" value="NICOTINATE-NUCLEOTIDE ADENYLYLTRANSFERASE-RELATED"/>
    <property type="match status" value="1"/>
</dbReference>
<evidence type="ECO:0000259" key="12">
    <source>
        <dbReference type="Pfam" id="PF01467"/>
    </source>
</evidence>
<dbReference type="Pfam" id="PF01467">
    <property type="entry name" value="CTP_transf_like"/>
    <property type="match status" value="1"/>
</dbReference>
<proteinExistence type="inferred from homology"/>
<dbReference type="Proteomes" id="UP001431449">
    <property type="component" value="Unassembled WGS sequence"/>
</dbReference>
<dbReference type="NCBIfam" id="TIGR00125">
    <property type="entry name" value="cyt_tran_rel"/>
    <property type="match status" value="1"/>
</dbReference>
<dbReference type="NCBIfam" id="NF000839">
    <property type="entry name" value="PRK00071.1-1"/>
    <property type="match status" value="1"/>
</dbReference>
<evidence type="ECO:0000256" key="10">
    <source>
        <dbReference type="ARBA" id="ARBA00048721"/>
    </source>
</evidence>
<evidence type="ECO:0000256" key="2">
    <source>
        <dbReference type="ARBA" id="ARBA00005019"/>
    </source>
</evidence>
<reference evidence="13" key="1">
    <citation type="submission" date="2022-04" db="EMBL/GenBank/DDBJ databases">
        <title>Lysobacter sp. CAU 1642 isolated from sea sand.</title>
        <authorList>
            <person name="Kim W."/>
        </authorList>
    </citation>
    <scope>NUCLEOTIDE SEQUENCE</scope>
    <source>
        <strain evidence="13">CAU 1642</strain>
    </source>
</reference>
<keyword evidence="6 11" id="KW-0548">Nucleotidyltransferase</keyword>
<dbReference type="CDD" id="cd02165">
    <property type="entry name" value="NMNAT"/>
    <property type="match status" value="1"/>
</dbReference>
<organism evidence="13 14">
    <name type="scientific">Pseudomarimonas salicorniae</name>
    <dbReference type="NCBI Taxonomy" id="2933270"/>
    <lineage>
        <taxon>Bacteria</taxon>
        <taxon>Pseudomonadati</taxon>
        <taxon>Pseudomonadota</taxon>
        <taxon>Gammaproteobacteria</taxon>
        <taxon>Lysobacterales</taxon>
        <taxon>Lysobacteraceae</taxon>
        <taxon>Pseudomarimonas</taxon>
    </lineage>
</organism>
<evidence type="ECO:0000256" key="3">
    <source>
        <dbReference type="ARBA" id="ARBA00009014"/>
    </source>
</evidence>
<keyword evidence="14" id="KW-1185">Reference proteome</keyword>
<dbReference type="Gene3D" id="3.40.50.620">
    <property type="entry name" value="HUPs"/>
    <property type="match status" value="1"/>
</dbReference>
<evidence type="ECO:0000256" key="6">
    <source>
        <dbReference type="ARBA" id="ARBA00022695"/>
    </source>
</evidence>
<dbReference type="InterPro" id="IPR014729">
    <property type="entry name" value="Rossmann-like_a/b/a_fold"/>
</dbReference>
<keyword evidence="8 11" id="KW-0067">ATP-binding</keyword>
<comment type="similarity">
    <text evidence="3 11">Belongs to the NadD family.</text>
</comment>